<dbReference type="EMBL" id="QEOB01000042">
    <property type="protein sequence ID" value="PVX61217.1"/>
    <property type="molecule type" value="Genomic_DNA"/>
</dbReference>
<dbReference type="RefSeq" id="WP_133254659.1">
    <property type="nucleotide sequence ID" value="NZ_QEOB01000042.1"/>
</dbReference>
<evidence type="ECO:0000313" key="3">
    <source>
        <dbReference type="Proteomes" id="UP000245712"/>
    </source>
</evidence>
<dbReference type="SUPFAM" id="SSF52266">
    <property type="entry name" value="SGNH hydrolase"/>
    <property type="match status" value="1"/>
</dbReference>
<gene>
    <name evidence="2" type="ORF">C7402_1428</name>
</gene>
<proteinExistence type="predicted"/>
<evidence type="ECO:0000313" key="2">
    <source>
        <dbReference type="EMBL" id="PVX61217.1"/>
    </source>
</evidence>
<dbReference type="Gene3D" id="3.40.50.1110">
    <property type="entry name" value="SGNH hydrolase"/>
    <property type="match status" value="1"/>
</dbReference>
<accession>A0ABX5K6Q3</accession>
<evidence type="ECO:0008006" key="4">
    <source>
        <dbReference type="Google" id="ProtNLM"/>
    </source>
</evidence>
<evidence type="ECO:0000256" key="1">
    <source>
        <dbReference type="SAM" id="MobiDB-lite"/>
    </source>
</evidence>
<name>A0ABX5K6Q3_9BURK</name>
<comment type="caution">
    <text evidence="2">The sequence shown here is derived from an EMBL/GenBank/DDBJ whole genome shotgun (WGS) entry which is preliminary data.</text>
</comment>
<organism evidence="2 3">
    <name type="scientific">Paraburkholderia unamae</name>
    <dbReference type="NCBI Taxonomy" id="219649"/>
    <lineage>
        <taxon>Bacteria</taxon>
        <taxon>Pseudomonadati</taxon>
        <taxon>Pseudomonadota</taxon>
        <taxon>Betaproteobacteria</taxon>
        <taxon>Burkholderiales</taxon>
        <taxon>Burkholderiaceae</taxon>
        <taxon>Paraburkholderia</taxon>
    </lineage>
</organism>
<protein>
    <recommendedName>
        <fullName evidence="4">Lysophospholipase L1-like esterase</fullName>
    </recommendedName>
</protein>
<feature type="region of interest" description="Disordered" evidence="1">
    <location>
        <begin position="1"/>
        <end position="25"/>
    </location>
</feature>
<reference evidence="2 3" key="1">
    <citation type="submission" date="2018-05" db="EMBL/GenBank/DDBJ databases">
        <title>Genomic Encyclopedia of Type Strains, Phase IV (KMG-V): Genome sequencing to study the core and pangenomes of soil and plant-associated prokaryotes.</title>
        <authorList>
            <person name="Whitman W."/>
        </authorList>
    </citation>
    <scope>NUCLEOTIDE SEQUENCE [LARGE SCALE GENOMIC DNA]</scope>
    <source>
        <strain evidence="2 3">SCZa-39</strain>
    </source>
</reference>
<dbReference type="Proteomes" id="UP000245712">
    <property type="component" value="Unassembled WGS sequence"/>
</dbReference>
<dbReference type="InterPro" id="IPR036514">
    <property type="entry name" value="SGNH_hydro_sf"/>
</dbReference>
<dbReference type="CDD" id="cd00229">
    <property type="entry name" value="SGNH_hydrolase"/>
    <property type="match status" value="1"/>
</dbReference>
<sequence>MTLVVGIPGPQGIPGTAGATGANGTNGNTVWPTTGAPSSTLGVNGDFANDVTNSVMYGPKANNAWPAGTSYKGPQGSQGVPGAAAKWVSGMTYKGLVATRGKSPSTTMNATVFMSRYPVVARQSISHMGVTIPQWYANGGDFPIGADRTTKCTVEYNGAIVGNITFGGQPTGTVYDFSSLESDEITLSTTIPSGALFYIREYSTTTGTTMPLSSFSTLIGANTANGTCFQYGTSGITDLTGSPGTFTSTDSFAFTAPVAVWATGVAVPTIAIFGDSRNEGWYDAFATSMDVGETARSIGPTRAYTNLARGLETIASVSNGGMVQRRAIAQAYCSHIFQNYGVNDLFNGGSTPQQILNWMQEIRGQFPGKWFNQTTMMGETTSTDGWATVQNQTLASTLVEPSRRQLNNYLRNVNGIFDNVYDVSSVFETAHNTGIWKAPGYTGDGIHQTPVGYADVPPTGVIVVP</sequence>
<keyword evidence="3" id="KW-1185">Reference proteome</keyword>